<dbReference type="Proteomes" id="UP001140560">
    <property type="component" value="Unassembled WGS sequence"/>
</dbReference>
<evidence type="ECO:0000313" key="1">
    <source>
        <dbReference type="EMBL" id="KAJ4371136.1"/>
    </source>
</evidence>
<dbReference type="OrthoDB" id="5422579at2759"/>
<keyword evidence="2" id="KW-1185">Reference proteome</keyword>
<protein>
    <recommendedName>
        <fullName evidence="3">F-box domain-containing protein</fullName>
    </recommendedName>
</protein>
<comment type="caution">
    <text evidence="1">The sequence shown here is derived from an EMBL/GenBank/DDBJ whole genome shotgun (WGS) entry which is preliminary data.</text>
</comment>
<organism evidence="1 2">
    <name type="scientific">Neocucurbitaria cava</name>
    <dbReference type="NCBI Taxonomy" id="798079"/>
    <lineage>
        <taxon>Eukaryota</taxon>
        <taxon>Fungi</taxon>
        <taxon>Dikarya</taxon>
        <taxon>Ascomycota</taxon>
        <taxon>Pezizomycotina</taxon>
        <taxon>Dothideomycetes</taxon>
        <taxon>Pleosporomycetidae</taxon>
        <taxon>Pleosporales</taxon>
        <taxon>Pleosporineae</taxon>
        <taxon>Cucurbitariaceae</taxon>
        <taxon>Neocucurbitaria</taxon>
    </lineage>
</organism>
<sequence>MPLSIPYLPPEVHHVIAQYIDRFDLPNYRLANKAFAEIGTPELFQNITFHYSSASLARLTAIKQSEHLQKFVKVLTWDTNSWFLCGVKFFDEWQRYFNEKARLFTKTYQPKCEHDHGIKLSKIAEDRQQWKNYVVNRPDENETWCYCISHDFLADFSNLSKVFMVNGALVPDHRGLKKTGIRVLLSEDEPAIFARGVCLDTVGSNGSFDQEPARLAFRNMYEHFGPYLKKLRVNALDWQSFFQYPRIPPMGAFDTLTSLHLQLTARSDCEYMSERFGVQYVRSQIREGNVAEFLARLLRLESLRLDLEDHYAHDGSDGRRVYKAPSTVADIFPLDHTWPNLRKLSLHHLDTTPHALLKLLGTHSATLKDMRLQHISLEVEESNNRSWHQVLQKIRETLHLERASLSGLLISENKDDFWDLDDDEALGLATAKYLVEGGECPVPAVRLDLKWNDCVDTFIR</sequence>
<dbReference type="AlphaFoldDB" id="A0A9W8YAI0"/>
<name>A0A9W8YAI0_9PLEO</name>
<proteinExistence type="predicted"/>
<accession>A0A9W8YAI0</accession>
<evidence type="ECO:0008006" key="3">
    <source>
        <dbReference type="Google" id="ProtNLM"/>
    </source>
</evidence>
<dbReference type="EMBL" id="JAPEUY010000007">
    <property type="protein sequence ID" value="KAJ4371136.1"/>
    <property type="molecule type" value="Genomic_DNA"/>
</dbReference>
<evidence type="ECO:0000313" key="2">
    <source>
        <dbReference type="Proteomes" id="UP001140560"/>
    </source>
</evidence>
<reference evidence="1" key="1">
    <citation type="submission" date="2022-10" db="EMBL/GenBank/DDBJ databases">
        <title>Tapping the CABI collections for fungal endophytes: first genome assemblies for Collariella, Neodidymelliopsis, Ascochyta clinopodiicola, Didymella pomorum, Didymosphaeria variabile, Neocosmospora piperis and Neocucurbitaria cava.</title>
        <authorList>
            <person name="Hill R."/>
        </authorList>
    </citation>
    <scope>NUCLEOTIDE SEQUENCE</scope>
    <source>
        <strain evidence="1">IMI 356814</strain>
    </source>
</reference>
<gene>
    <name evidence="1" type="ORF">N0V83_004352</name>
</gene>